<dbReference type="InterPro" id="IPR029058">
    <property type="entry name" value="AB_hydrolase_fold"/>
</dbReference>
<dbReference type="RefSeq" id="WP_184705563.1">
    <property type="nucleotide sequence ID" value="NZ_JACHKZ010000003.1"/>
</dbReference>
<dbReference type="EMBL" id="JACHKZ010000003">
    <property type="protein sequence ID" value="MBB6576770.1"/>
    <property type="molecule type" value="Genomic_DNA"/>
</dbReference>
<proteinExistence type="predicted"/>
<comment type="caution">
    <text evidence="3">The sequence shown here is derived from an EMBL/GenBank/DDBJ whole genome shotgun (WGS) entry which is preliminary data.</text>
</comment>
<reference evidence="3 4" key="1">
    <citation type="submission" date="2020-08" db="EMBL/GenBank/DDBJ databases">
        <title>Functional genomics of gut bacteria from endangered species of beetles.</title>
        <authorList>
            <person name="Carlos-Shanley C."/>
        </authorList>
    </citation>
    <scope>NUCLEOTIDE SEQUENCE [LARGE SCALE GENOMIC DNA]</scope>
    <source>
        <strain evidence="3 4">S00124</strain>
    </source>
</reference>
<dbReference type="SUPFAM" id="SSF53474">
    <property type="entry name" value="alpha/beta-Hydrolases"/>
    <property type="match status" value="1"/>
</dbReference>
<dbReference type="Pfam" id="PF07859">
    <property type="entry name" value="Abhydrolase_3"/>
    <property type="match status" value="1"/>
</dbReference>
<dbReference type="Proteomes" id="UP000562492">
    <property type="component" value="Unassembled WGS sequence"/>
</dbReference>
<sequence length="299" mass="32495">MRAEQAVAVAISPPRLYRDFESQTQIDAAYDPLRPVADPVAARQHFVQRSALARAQLRCELDIAFGATLAETLDIFPAPGGAAAPVFIFFHGGYWRANTSKEFSCVAWGPQALGFCTVVVNYALCPQVGIDEIVRQCRASLAWVFRHIEAYGGDPGRVVVGGHSAGGQLGAMCLQTPWARDYGLPDDPLRGALLISGIYDIAPLRYSYLQPLIQLDEGVIVRNSPAFGARSCATPIHLVWGEREQSEFERQSLLMHAAWQAVGNVSGHAALPGCDHFSVLHGLEDPQSDLCQQLVRLSA</sequence>
<gene>
    <name evidence="3" type="ORF">HNP33_000818</name>
</gene>
<dbReference type="PANTHER" id="PTHR48081:SF33">
    <property type="entry name" value="KYNURENINE FORMAMIDASE"/>
    <property type="match status" value="1"/>
</dbReference>
<organism evidence="3 4">
    <name type="scientific">Comamonas odontotermitis</name>
    <dbReference type="NCBI Taxonomy" id="379895"/>
    <lineage>
        <taxon>Bacteria</taxon>
        <taxon>Pseudomonadati</taxon>
        <taxon>Pseudomonadota</taxon>
        <taxon>Betaproteobacteria</taxon>
        <taxon>Burkholderiales</taxon>
        <taxon>Comamonadaceae</taxon>
        <taxon>Comamonas</taxon>
    </lineage>
</organism>
<evidence type="ECO:0000313" key="3">
    <source>
        <dbReference type="EMBL" id="MBB6576770.1"/>
    </source>
</evidence>
<keyword evidence="4" id="KW-1185">Reference proteome</keyword>
<dbReference type="PANTHER" id="PTHR48081">
    <property type="entry name" value="AB HYDROLASE SUPERFAMILY PROTEIN C4A8.06C"/>
    <property type="match status" value="1"/>
</dbReference>
<evidence type="ECO:0000256" key="1">
    <source>
        <dbReference type="ARBA" id="ARBA00022801"/>
    </source>
</evidence>
<dbReference type="GO" id="GO:0004061">
    <property type="term" value="F:arylformamidase activity"/>
    <property type="evidence" value="ECO:0007669"/>
    <property type="project" value="UniProtKB-EC"/>
</dbReference>
<evidence type="ECO:0000259" key="2">
    <source>
        <dbReference type="Pfam" id="PF07859"/>
    </source>
</evidence>
<keyword evidence="1 3" id="KW-0378">Hydrolase</keyword>
<dbReference type="InterPro" id="IPR050300">
    <property type="entry name" value="GDXG_lipolytic_enzyme"/>
</dbReference>
<evidence type="ECO:0000313" key="4">
    <source>
        <dbReference type="Proteomes" id="UP000562492"/>
    </source>
</evidence>
<accession>A0ABR6RC81</accession>
<name>A0ABR6RC81_9BURK</name>
<feature type="domain" description="Alpha/beta hydrolase fold-3" evidence="2">
    <location>
        <begin position="88"/>
        <end position="203"/>
    </location>
</feature>
<dbReference type="Gene3D" id="3.40.50.1820">
    <property type="entry name" value="alpha/beta hydrolase"/>
    <property type="match status" value="1"/>
</dbReference>
<dbReference type="EC" id="3.5.1.9" evidence="3"/>
<dbReference type="InterPro" id="IPR013094">
    <property type="entry name" value="AB_hydrolase_3"/>
</dbReference>
<protein>
    <submittedName>
        <fullName evidence="3">Arylformamidase</fullName>
        <ecNumber evidence="3">3.5.1.9</ecNumber>
    </submittedName>
</protein>